<evidence type="ECO:0000313" key="4">
    <source>
        <dbReference type="EMBL" id="CAF1104554.1"/>
    </source>
</evidence>
<dbReference type="Proteomes" id="UP000663877">
    <property type="component" value="Unassembled WGS sequence"/>
</dbReference>
<keyword evidence="5" id="KW-1185">Reference proteome</keyword>
<dbReference type="Proteomes" id="UP000663832">
    <property type="component" value="Unassembled WGS sequence"/>
</dbReference>
<comment type="caution">
    <text evidence="3">The sequence shown here is derived from an EMBL/GenBank/DDBJ whole genome shotgun (WGS) entry which is preliminary data.</text>
</comment>
<evidence type="ECO:0000313" key="5">
    <source>
        <dbReference type="Proteomes" id="UP000663832"/>
    </source>
</evidence>
<evidence type="ECO:0000259" key="2">
    <source>
        <dbReference type="Pfam" id="PF14145"/>
    </source>
</evidence>
<dbReference type="AlphaFoldDB" id="A0A814H3K7"/>
<feature type="transmembrane region" description="Helical" evidence="1">
    <location>
        <begin position="35"/>
        <end position="53"/>
    </location>
</feature>
<evidence type="ECO:0000313" key="3">
    <source>
        <dbReference type="EMBL" id="CAF1004313.1"/>
    </source>
</evidence>
<proteinExistence type="predicted"/>
<keyword evidence="1" id="KW-0472">Membrane</keyword>
<keyword evidence="1" id="KW-1133">Transmembrane helix</keyword>
<feature type="transmembrane region" description="Helical" evidence="1">
    <location>
        <begin position="205"/>
        <end position="228"/>
    </location>
</feature>
<dbReference type="InterPro" id="IPR025424">
    <property type="entry name" value="YrhK_domain"/>
</dbReference>
<dbReference type="EMBL" id="CAJNOM010000081">
    <property type="protein sequence ID" value="CAF1004313.1"/>
    <property type="molecule type" value="Genomic_DNA"/>
</dbReference>
<dbReference type="EMBL" id="CAJNOI010000129">
    <property type="protein sequence ID" value="CAF1104554.1"/>
    <property type="molecule type" value="Genomic_DNA"/>
</dbReference>
<feature type="domain" description="YrhK" evidence="2">
    <location>
        <begin position="28"/>
        <end position="79"/>
    </location>
</feature>
<feature type="transmembrane region" description="Helical" evidence="1">
    <location>
        <begin position="129"/>
        <end position="150"/>
    </location>
</feature>
<organism evidence="3 5">
    <name type="scientific">Adineta steineri</name>
    <dbReference type="NCBI Taxonomy" id="433720"/>
    <lineage>
        <taxon>Eukaryota</taxon>
        <taxon>Metazoa</taxon>
        <taxon>Spiralia</taxon>
        <taxon>Gnathifera</taxon>
        <taxon>Rotifera</taxon>
        <taxon>Eurotatoria</taxon>
        <taxon>Bdelloidea</taxon>
        <taxon>Adinetida</taxon>
        <taxon>Adinetidae</taxon>
        <taxon>Adineta</taxon>
    </lineage>
</organism>
<protein>
    <recommendedName>
        <fullName evidence="2">YrhK domain-containing protein</fullName>
    </recommendedName>
</protein>
<dbReference type="OrthoDB" id="9975213at2759"/>
<dbReference type="Pfam" id="PF14145">
    <property type="entry name" value="YrhK"/>
    <property type="match status" value="1"/>
</dbReference>
<evidence type="ECO:0000256" key="1">
    <source>
        <dbReference type="SAM" id="Phobius"/>
    </source>
</evidence>
<sequence>MMSNNVNERDIPAEDSHGNLLEAPYSIIWRILHGISYLIGGLTFICGSCMYFTKVIAEYDQALNAGAWFYIVGSAAFLIADLQDWFYYRIGLFIISKRQKENNTVSNTNHVDKESKTCSDRYRRVQIDLNYLASILGSILYLAGSVLFLPKYSDDIIAGDVLFITGSAAIYLSEAWKIYRLACTSAVDPNDTHFHFQNIRHNLQAIFISFFAGLGGVFYFVGTILFLPQYTSTDFSENRAAALFLCGGIFFSLAGLLLQYRYFCRCNRK</sequence>
<feature type="transmembrane region" description="Helical" evidence="1">
    <location>
        <begin position="65"/>
        <end position="88"/>
    </location>
</feature>
<feature type="transmembrane region" description="Helical" evidence="1">
    <location>
        <begin position="240"/>
        <end position="260"/>
    </location>
</feature>
<feature type="transmembrane region" description="Helical" evidence="1">
    <location>
        <begin position="156"/>
        <end position="172"/>
    </location>
</feature>
<accession>A0A814H3K7</accession>
<gene>
    <name evidence="4" type="ORF">BJG266_LOCUS21543</name>
    <name evidence="3" type="ORF">QVE165_LOCUS15111</name>
</gene>
<name>A0A814H3K7_9BILA</name>
<reference evidence="3" key="1">
    <citation type="submission" date="2021-02" db="EMBL/GenBank/DDBJ databases">
        <authorList>
            <person name="Nowell W R."/>
        </authorList>
    </citation>
    <scope>NUCLEOTIDE SEQUENCE</scope>
</reference>
<keyword evidence="1" id="KW-0812">Transmembrane</keyword>